<dbReference type="InterPro" id="IPR048465">
    <property type="entry name" value="Maestro-like_HEAT"/>
</dbReference>
<reference evidence="7" key="1">
    <citation type="submission" date="2025-08" db="UniProtKB">
        <authorList>
            <consortium name="Ensembl"/>
        </authorList>
    </citation>
    <scope>IDENTIFICATION</scope>
</reference>
<dbReference type="Pfam" id="PF23210">
    <property type="entry name" value="HEAT_Maestro_2"/>
    <property type="match status" value="1"/>
</dbReference>
<reference evidence="7" key="2">
    <citation type="submission" date="2025-09" db="UniProtKB">
        <authorList>
            <consortium name="Ensembl"/>
        </authorList>
    </citation>
    <scope>IDENTIFICATION</scope>
</reference>
<dbReference type="InterPro" id="IPR045206">
    <property type="entry name" value="Maestro_heat-like_prot"/>
</dbReference>
<feature type="domain" description="Maestro/Maestro-like HEAT-repeats" evidence="6">
    <location>
        <begin position="1330"/>
        <end position="1601"/>
    </location>
</feature>
<dbReference type="Ensembl" id="ENSSLDT00000018535.1">
    <property type="protein sequence ID" value="ENSSLDP00000017924.1"/>
    <property type="gene ID" value="ENSSLDG00000013919.1"/>
</dbReference>
<dbReference type="InterPro" id="IPR055406">
    <property type="entry name" value="HEAT_Maestro"/>
</dbReference>
<dbReference type="InterPro" id="IPR016024">
    <property type="entry name" value="ARM-type_fold"/>
</dbReference>
<evidence type="ECO:0000313" key="7">
    <source>
        <dbReference type="Ensembl" id="ENSSLDP00000017924.1"/>
    </source>
</evidence>
<feature type="domain" description="MROH2B-like N-terminal HEAT-repeats" evidence="5">
    <location>
        <begin position="36"/>
        <end position="254"/>
    </location>
</feature>
<dbReference type="Proteomes" id="UP000261360">
    <property type="component" value="Unplaced"/>
</dbReference>
<evidence type="ECO:0000259" key="5">
    <source>
        <dbReference type="Pfam" id="PF23221"/>
    </source>
</evidence>
<dbReference type="PROSITE" id="PS50077">
    <property type="entry name" value="HEAT_REPEAT"/>
    <property type="match status" value="1"/>
</dbReference>
<dbReference type="Pfam" id="PF23221">
    <property type="entry name" value="HEAT_MROH2B_1st"/>
    <property type="match status" value="1"/>
</dbReference>
<dbReference type="InterPro" id="IPR021133">
    <property type="entry name" value="HEAT_type_2"/>
</dbReference>
<evidence type="ECO:0000313" key="8">
    <source>
        <dbReference type="Proteomes" id="UP000261360"/>
    </source>
</evidence>
<dbReference type="InterPro" id="IPR056282">
    <property type="entry name" value="MROH2B-like_N_HEAT"/>
</dbReference>
<dbReference type="Pfam" id="PF23227">
    <property type="entry name" value="HEAT_MROH2B_C"/>
    <property type="match status" value="1"/>
</dbReference>
<feature type="repeat" description="HEAT" evidence="2">
    <location>
        <begin position="1575"/>
        <end position="1602"/>
    </location>
</feature>
<organism evidence="7 8">
    <name type="scientific">Seriola lalandi dorsalis</name>
    <dbReference type="NCBI Taxonomy" id="1841481"/>
    <lineage>
        <taxon>Eukaryota</taxon>
        <taxon>Metazoa</taxon>
        <taxon>Chordata</taxon>
        <taxon>Craniata</taxon>
        <taxon>Vertebrata</taxon>
        <taxon>Euteleostomi</taxon>
        <taxon>Actinopterygii</taxon>
        <taxon>Neopterygii</taxon>
        <taxon>Teleostei</taxon>
        <taxon>Neoteleostei</taxon>
        <taxon>Acanthomorphata</taxon>
        <taxon>Carangaria</taxon>
        <taxon>Carangiformes</taxon>
        <taxon>Carangidae</taxon>
        <taxon>Seriola</taxon>
    </lineage>
</organism>
<keyword evidence="1" id="KW-0677">Repeat</keyword>
<dbReference type="Pfam" id="PF21047">
    <property type="entry name" value="HEAT_Maestro"/>
    <property type="match status" value="1"/>
</dbReference>
<evidence type="ECO:0000259" key="6">
    <source>
        <dbReference type="Pfam" id="PF23227"/>
    </source>
</evidence>
<dbReference type="GeneTree" id="ENSGT00940000156930"/>
<dbReference type="GO" id="GO:0005737">
    <property type="term" value="C:cytoplasm"/>
    <property type="evidence" value="ECO:0007669"/>
    <property type="project" value="TreeGrafter"/>
</dbReference>
<dbReference type="PANTHER" id="PTHR23120">
    <property type="entry name" value="MAESTRO-RELATED HEAT DOMAIN-CONTAINING"/>
    <property type="match status" value="1"/>
</dbReference>
<dbReference type="Gene3D" id="1.25.10.10">
    <property type="entry name" value="Leucine-rich Repeat Variant"/>
    <property type="match status" value="4"/>
</dbReference>
<dbReference type="InterPro" id="IPR055408">
    <property type="entry name" value="HEAT_MROH2B-like"/>
</dbReference>
<feature type="domain" description="Maestro-like HEAT-repeats" evidence="3">
    <location>
        <begin position="909"/>
        <end position="1138"/>
    </location>
</feature>
<evidence type="ECO:0000259" key="4">
    <source>
        <dbReference type="Pfam" id="PF23210"/>
    </source>
</evidence>
<dbReference type="SUPFAM" id="SSF48371">
    <property type="entry name" value="ARM repeat"/>
    <property type="match status" value="3"/>
</dbReference>
<proteinExistence type="predicted"/>
<dbReference type="PANTHER" id="PTHR23120:SF0">
    <property type="entry name" value="MAESTRO HEAT-LIKE REPEAT FAMILY MEMBER 1"/>
    <property type="match status" value="1"/>
</dbReference>
<evidence type="ECO:0000256" key="1">
    <source>
        <dbReference type="ARBA" id="ARBA00022737"/>
    </source>
</evidence>
<accession>A0A3B4XIX1</accession>
<evidence type="ECO:0000259" key="3">
    <source>
        <dbReference type="Pfam" id="PF21047"/>
    </source>
</evidence>
<evidence type="ECO:0000256" key="2">
    <source>
        <dbReference type="PROSITE-ProRule" id="PRU00103"/>
    </source>
</evidence>
<keyword evidence="8" id="KW-1185">Reference proteome</keyword>
<protein>
    <submittedName>
        <fullName evidence="7">Maestro heat-like repeat family member 1</fullName>
    </submittedName>
</protein>
<feature type="domain" description="MROH2B-like HEAT-repeats" evidence="4">
    <location>
        <begin position="257"/>
        <end position="597"/>
    </location>
</feature>
<dbReference type="InterPro" id="IPR011989">
    <property type="entry name" value="ARM-like"/>
</dbReference>
<name>A0A3B4XIX1_SERLL</name>
<sequence>MCTMDETDVEQVTLALLDAANDKDSEVQEQVRKSMLTLGKQQPDRVLAMCQDYLLKHPKLVVSHRVVILQTIELIAGCSIEEISSPRKKSIISLASDEMTRSKEVIPDWQQAASNILVAVGNKHINDIMEEILSKFQPGVLPHFFVVQTLANLSDSNVYGMVPFLNAILGTMLPMLSMAKQDNVKWVFSSALCHFSDSILEYLANLDKAPDPTVRKDTFSSEIYAAFDILFNNWLQSRESKLRLTVAEAVGSMCHLMASDKLEEQIPKLIPAILSLYKKNNEHYIISKSLCQVLDASLNMGSRVLETQLDSLLFVLHQQVSAPVDYSNPPTVKNHNEVLRCFSLLANSFPDRLVMFVLQKLENSNERNRMGSLAVLRHLINSTTSTMENKKLLILASIRQPMADHSNKVKKRVVQVISAMAHHGYLELEGGELLVRFIVQNCALHDTYQRGERPTDPEEVTNEALRMMCDNTLHLLTTTVGRLADVLWPKLLYYLTPPQYSNATTPLCKSLIVLGNKKKNNQEPSFNIDFKQEVNLPSPQTLMIRLLVNSAFPFNSRGHGAPSLSLLQILSINIHPKTENLWEKEIPPLLSILEAEATRYLSTYNNALEEKSFLYQCLGVTLQQCFNKELVKKQLQEILLTARHNDAVEREGVAMGIGLCANSHLEGTLAKLDEFGKSDAFKKSPSIFNLLKERNDVEVEKVKSTLILCYGQVALNAPPEKILNRIDQDILRCISKHFNTKVLGIKVETKDLTMKLSLIQSVGLIAKAISECVKKQGYIFSRKQELITVMLDFIKAEPADSLRTPVRHLVMATCANLMPLDPALSENESFDLLKVCVNSVFSLPPDTHTPEKIKEEEILDPKQRKALYKDTLAALQELLKSVLAKDPTPDGLQGVFKHIESWLSSGQDHERERAVTATAHILAFYLDNLTVKNMVSFHNLGALLGRLSPRCSDPQPVVRAAAMDCIYTLLYIQLRYEGFALDYKDDAVDSLLSLKDRLENPDHSVLYKTCSDITKVMSKRLPQQQLTTLVFMLFEGLVDSQTNCCRASSVILNTLLKNRGGGLQELVPEMLEVLHVRLQSITEEQVRVAVGQTVLILASQHLQIVINTLVNQPLPYDSWTSEMWMALGADPIVANQIMEMVMEKLVIMAPYVDKKESMIRGGMTKVATNQPLAMTCGLKELLLNGQSQEPAVSLFPQLFSCLTVRLGASVGVSAPKDNSTKHTASVHVAGVAADALRILLARAQLDEVMKRLDEDNAWDAMKELNTHILGVTLLARAMAKHAGPRLPAIVECLCPSLNNIYECQRITVTAFFSELLNHHVVTELMLIDVLMNNMMERISDPCCTVRMLAVRGLGNIAVGSPEKVNKYAKELLAAMSSGMEEKDDPGKLITLEAMSGLSKVLLHLDKKNVHLLVVYIFMKIKPFLESENDEIRCASIHLMGNLSKFGSGEPVFKDQIHNVLVSLLLHLVDPNPQVVKACKYAMRVCAPVVGSEQITTMFQNHLHDDKSLHYGEFINDLTKYLIQDFPGMLNFYHISVIQFFKSNWPEVRAGAAMFIGFLLGNLPEEHLSHLNMGTITKGLVMLLQDPDPVVRVKAAEAMGHFH</sequence>